<accession>A0A8D8LWJ8</accession>
<name>A0A8D8LWJ8_9HEMI</name>
<sequence length="116" mass="12927">MACVWMSLFDSNYFPRKRFHRGDIIPQSQFDKLAQDLIQIINPLNAFDELRDLKRVINNLQALVVGKPSSTRVPMNVGLDTVATTSGARKITQPTISTPSTKRVVKNFFSGSGSSK</sequence>
<organism evidence="1">
    <name type="scientific">Cacopsylla melanoneura</name>
    <dbReference type="NCBI Taxonomy" id="428564"/>
    <lineage>
        <taxon>Eukaryota</taxon>
        <taxon>Metazoa</taxon>
        <taxon>Ecdysozoa</taxon>
        <taxon>Arthropoda</taxon>
        <taxon>Hexapoda</taxon>
        <taxon>Insecta</taxon>
        <taxon>Pterygota</taxon>
        <taxon>Neoptera</taxon>
        <taxon>Paraneoptera</taxon>
        <taxon>Hemiptera</taxon>
        <taxon>Sternorrhyncha</taxon>
        <taxon>Psylloidea</taxon>
        <taxon>Psyllidae</taxon>
        <taxon>Psyllinae</taxon>
        <taxon>Cacopsylla</taxon>
    </lineage>
</organism>
<reference evidence="1" key="1">
    <citation type="submission" date="2021-05" db="EMBL/GenBank/DDBJ databases">
        <authorList>
            <person name="Alioto T."/>
            <person name="Alioto T."/>
            <person name="Gomez Garrido J."/>
        </authorList>
    </citation>
    <scope>NUCLEOTIDE SEQUENCE</scope>
</reference>
<dbReference type="AlphaFoldDB" id="A0A8D8LWJ8"/>
<evidence type="ECO:0000313" key="1">
    <source>
        <dbReference type="EMBL" id="CAG6613107.1"/>
    </source>
</evidence>
<proteinExistence type="predicted"/>
<dbReference type="EMBL" id="HBUF01026654">
    <property type="protein sequence ID" value="CAG6613107.1"/>
    <property type="molecule type" value="Transcribed_RNA"/>
</dbReference>
<protein>
    <submittedName>
        <fullName evidence="1">Uncharacterized protein</fullName>
    </submittedName>
</protein>